<evidence type="ECO:0000256" key="5">
    <source>
        <dbReference type="SAM" id="SignalP"/>
    </source>
</evidence>
<reference evidence="6" key="2">
    <citation type="submission" date="2025-08" db="UniProtKB">
        <authorList>
            <consortium name="Ensembl"/>
        </authorList>
    </citation>
    <scope>IDENTIFICATION</scope>
</reference>
<keyword evidence="1 5" id="KW-0732">Signal</keyword>
<name>A0A803XVE2_MELGA</name>
<evidence type="ECO:0000256" key="1">
    <source>
        <dbReference type="ARBA" id="ARBA00022729"/>
    </source>
</evidence>
<evidence type="ECO:0000313" key="6">
    <source>
        <dbReference type="Ensembl" id="ENSMGAP00000023488.1"/>
    </source>
</evidence>
<feature type="region of interest" description="Disordered" evidence="4">
    <location>
        <begin position="157"/>
        <end position="313"/>
    </location>
</feature>
<evidence type="ECO:0000256" key="3">
    <source>
        <dbReference type="ARBA" id="ARBA00023180"/>
    </source>
</evidence>
<reference evidence="6 7" key="1">
    <citation type="journal article" date="2010" name="PLoS Biol.">
        <title>Multi-platform next-generation sequencing of the domestic turkey (Meleagris gallopavo): genome assembly and analysis.</title>
        <authorList>
            <person name="Dalloul R.A."/>
            <person name="Long J.A."/>
            <person name="Zimin A.V."/>
            <person name="Aslam L."/>
            <person name="Beal K."/>
            <person name="Blomberg L.A."/>
            <person name="Bouffard P."/>
            <person name="Burt D.W."/>
            <person name="Crasta O."/>
            <person name="Crooijmans R.P."/>
            <person name="Cooper K."/>
            <person name="Coulombe R.A."/>
            <person name="De S."/>
            <person name="Delany M.E."/>
            <person name="Dodgson J.B."/>
            <person name="Dong J.J."/>
            <person name="Evans C."/>
            <person name="Frederickson K.M."/>
            <person name="Flicek P."/>
            <person name="Florea L."/>
            <person name="Folkerts O."/>
            <person name="Groenen M.A."/>
            <person name="Harkins T.T."/>
            <person name="Herrero J."/>
            <person name="Hoffmann S."/>
            <person name="Megens H.J."/>
            <person name="Jiang A."/>
            <person name="de Jong P."/>
            <person name="Kaiser P."/>
            <person name="Kim H."/>
            <person name="Kim K.W."/>
            <person name="Kim S."/>
            <person name="Langenberger D."/>
            <person name="Lee M.K."/>
            <person name="Lee T."/>
            <person name="Mane S."/>
            <person name="Marcais G."/>
            <person name="Marz M."/>
            <person name="McElroy A.P."/>
            <person name="Modise T."/>
            <person name="Nefedov M."/>
            <person name="Notredame C."/>
            <person name="Paton I.R."/>
            <person name="Payne W.S."/>
            <person name="Pertea G."/>
            <person name="Prickett D."/>
            <person name="Puiu D."/>
            <person name="Qioa D."/>
            <person name="Raineri E."/>
            <person name="Ruffier M."/>
            <person name="Salzberg S.L."/>
            <person name="Schatz M.C."/>
            <person name="Scheuring C."/>
            <person name="Schmidt C.J."/>
            <person name="Schroeder S."/>
            <person name="Searle S.M."/>
            <person name="Smith E.J."/>
            <person name="Smith J."/>
            <person name="Sonstegard T.S."/>
            <person name="Stadler P.F."/>
            <person name="Tafer H."/>
            <person name="Tu Z.J."/>
            <person name="Van Tassell C.P."/>
            <person name="Vilella A.J."/>
            <person name="Williams K.P."/>
            <person name="Yorke J.A."/>
            <person name="Zhang L."/>
            <person name="Zhang H.B."/>
            <person name="Zhang X."/>
            <person name="Zhang Y."/>
            <person name="Reed K.M."/>
        </authorList>
    </citation>
    <scope>NUCLEOTIDE SEQUENCE [LARGE SCALE GENOMIC DNA]</scope>
</reference>
<feature type="chain" id="PRO_5032664173" evidence="5">
    <location>
        <begin position="17"/>
        <end position="313"/>
    </location>
</feature>
<dbReference type="AlphaFoldDB" id="A0A803XVE2"/>
<keyword evidence="3" id="KW-0325">Glycoprotein</keyword>
<dbReference type="Ensembl" id="ENSMGAT00000034631.1">
    <property type="protein sequence ID" value="ENSMGAP00000023488.1"/>
    <property type="gene ID" value="ENSMGAG00000022485.1"/>
</dbReference>
<feature type="compositionally biased region" description="Low complexity" evidence="4">
    <location>
        <begin position="173"/>
        <end position="188"/>
    </location>
</feature>
<keyword evidence="7" id="KW-1185">Reference proteome</keyword>
<dbReference type="Proteomes" id="UP000001645">
    <property type="component" value="Chromosome 5"/>
</dbReference>
<keyword evidence="2" id="KW-1015">Disulfide bond</keyword>
<sequence length="313" mass="32168">MPVPVLLALCIALTDALTAFPPKFLVGNLNKDVVVKCNTSKLQVTWTQNGEPEPMAELVAEGQTLTILGLDLPATGNYSCWAGGVLLDSTYVVVGDSGEEGRNASCQADSYRGSFRCSWTGPRSAVFRARLTHRWVSQPPARPRGLPTLTLPSCTATAPSGTGCQQPGTAGGSAPTSRTPPSAPSQRSCARCGCASRGSRTPPSSTSPSTSSSVISVSSAHRCPQGGGRGAGNPSGTQPHAEPRCALLPAVRPDPPQALTAHLQEGAGSTLGPGAPPRPPGRSPSPTSPSSTGCSTSSPTAPRLTLSWRARRR</sequence>
<dbReference type="InParanoid" id="A0A803XVE2"/>
<feature type="compositionally biased region" description="Pro residues" evidence="4">
    <location>
        <begin position="274"/>
        <end position="287"/>
    </location>
</feature>
<dbReference type="InterPro" id="IPR050676">
    <property type="entry name" value="IL-12"/>
</dbReference>
<organism evidence="6 7">
    <name type="scientific">Meleagris gallopavo</name>
    <name type="common">Wild turkey</name>
    <dbReference type="NCBI Taxonomy" id="9103"/>
    <lineage>
        <taxon>Eukaryota</taxon>
        <taxon>Metazoa</taxon>
        <taxon>Chordata</taxon>
        <taxon>Craniata</taxon>
        <taxon>Vertebrata</taxon>
        <taxon>Euteleostomi</taxon>
        <taxon>Archelosauria</taxon>
        <taxon>Archosauria</taxon>
        <taxon>Dinosauria</taxon>
        <taxon>Saurischia</taxon>
        <taxon>Theropoda</taxon>
        <taxon>Coelurosauria</taxon>
        <taxon>Aves</taxon>
        <taxon>Neognathae</taxon>
        <taxon>Galloanserae</taxon>
        <taxon>Galliformes</taxon>
        <taxon>Phasianidae</taxon>
        <taxon>Meleagridinae</taxon>
        <taxon>Meleagris</taxon>
    </lineage>
</organism>
<evidence type="ECO:0000313" key="7">
    <source>
        <dbReference type="Proteomes" id="UP000001645"/>
    </source>
</evidence>
<proteinExistence type="predicted"/>
<evidence type="ECO:0000256" key="4">
    <source>
        <dbReference type="SAM" id="MobiDB-lite"/>
    </source>
</evidence>
<dbReference type="PANTHER" id="PTHR48485">
    <property type="entry name" value="INTERLEUKIN-12 SUBUNIT BETA-RELATED"/>
    <property type="match status" value="1"/>
</dbReference>
<feature type="compositionally biased region" description="Low complexity" evidence="4">
    <location>
        <begin position="288"/>
        <end position="302"/>
    </location>
</feature>
<evidence type="ECO:0000256" key="2">
    <source>
        <dbReference type="ARBA" id="ARBA00023157"/>
    </source>
</evidence>
<dbReference type="Gene3D" id="2.60.40.10">
    <property type="entry name" value="Immunoglobulins"/>
    <property type="match status" value="1"/>
</dbReference>
<feature type="signal peptide" evidence="5">
    <location>
        <begin position="1"/>
        <end position="16"/>
    </location>
</feature>
<dbReference type="InterPro" id="IPR036179">
    <property type="entry name" value="Ig-like_dom_sf"/>
</dbReference>
<dbReference type="SUPFAM" id="SSF48726">
    <property type="entry name" value="Immunoglobulin"/>
    <property type="match status" value="1"/>
</dbReference>
<feature type="compositionally biased region" description="Polar residues" evidence="4">
    <location>
        <begin position="157"/>
        <end position="168"/>
    </location>
</feature>
<protein>
    <submittedName>
        <fullName evidence="6">Uncharacterized protein</fullName>
    </submittedName>
</protein>
<dbReference type="PANTHER" id="PTHR48485:SF3">
    <property type="entry name" value="INTERLEUKIN-12 SUBUNIT BETA"/>
    <property type="match status" value="1"/>
</dbReference>
<dbReference type="InterPro" id="IPR013783">
    <property type="entry name" value="Ig-like_fold"/>
</dbReference>
<reference evidence="6" key="3">
    <citation type="submission" date="2025-09" db="UniProtKB">
        <authorList>
            <consortium name="Ensembl"/>
        </authorList>
    </citation>
    <scope>IDENTIFICATION</scope>
</reference>
<feature type="compositionally biased region" description="Low complexity" evidence="4">
    <location>
        <begin position="196"/>
        <end position="219"/>
    </location>
</feature>
<accession>A0A803XVE2</accession>